<gene>
    <name evidence="1" type="ORF">LCGC14_1447510</name>
</gene>
<name>A0A0F9LZ87_9ZZZZ</name>
<reference evidence="1" key="1">
    <citation type="journal article" date="2015" name="Nature">
        <title>Complex archaea that bridge the gap between prokaryotes and eukaryotes.</title>
        <authorList>
            <person name="Spang A."/>
            <person name="Saw J.H."/>
            <person name="Jorgensen S.L."/>
            <person name="Zaremba-Niedzwiedzka K."/>
            <person name="Martijn J."/>
            <person name="Lind A.E."/>
            <person name="van Eijk R."/>
            <person name="Schleper C."/>
            <person name="Guy L."/>
            <person name="Ettema T.J."/>
        </authorList>
    </citation>
    <scope>NUCLEOTIDE SEQUENCE</scope>
</reference>
<comment type="caution">
    <text evidence="1">The sequence shown here is derived from an EMBL/GenBank/DDBJ whole genome shotgun (WGS) entry which is preliminary data.</text>
</comment>
<protein>
    <submittedName>
        <fullName evidence="1">Uncharacterized protein</fullName>
    </submittedName>
</protein>
<sequence>MTEAPNYRRERIERLFNELRHEITRGMLEGEIDEEIHFNFVIPVSKHFPKGCVIFKCETRPSPDAHMLPIGVVCEPRLKVVK</sequence>
<accession>A0A0F9LZ87</accession>
<dbReference type="AlphaFoldDB" id="A0A0F9LZ87"/>
<evidence type="ECO:0000313" key="1">
    <source>
        <dbReference type="EMBL" id="KKM69755.1"/>
    </source>
</evidence>
<organism evidence="1">
    <name type="scientific">marine sediment metagenome</name>
    <dbReference type="NCBI Taxonomy" id="412755"/>
    <lineage>
        <taxon>unclassified sequences</taxon>
        <taxon>metagenomes</taxon>
        <taxon>ecological metagenomes</taxon>
    </lineage>
</organism>
<dbReference type="EMBL" id="LAZR01009936">
    <property type="protein sequence ID" value="KKM69755.1"/>
    <property type="molecule type" value="Genomic_DNA"/>
</dbReference>
<proteinExistence type="predicted"/>